<dbReference type="STRING" id="557598.LHK_01793"/>
<organism evidence="1 2">
    <name type="scientific">Laribacter hongkongensis (strain HLHK9)</name>
    <dbReference type="NCBI Taxonomy" id="557598"/>
    <lineage>
        <taxon>Bacteria</taxon>
        <taxon>Pseudomonadati</taxon>
        <taxon>Pseudomonadota</taxon>
        <taxon>Betaproteobacteria</taxon>
        <taxon>Neisseriales</taxon>
        <taxon>Aquaspirillaceae</taxon>
        <taxon>Laribacter</taxon>
    </lineage>
</organism>
<dbReference type="eggNOG" id="ENOG5030KPE">
    <property type="taxonomic scope" value="Bacteria"/>
</dbReference>
<protein>
    <submittedName>
        <fullName evidence="1">Uncharacterized protein</fullName>
    </submittedName>
</protein>
<name>C1D8I7_LARHH</name>
<evidence type="ECO:0000313" key="1">
    <source>
        <dbReference type="EMBL" id="ACO74777.1"/>
    </source>
</evidence>
<accession>C1D8I7</accession>
<reference evidence="1 2" key="1">
    <citation type="journal article" date="2009" name="PLoS Genet.">
        <title>The complete genome and proteome of Laribacter hongkongensis reveal potential mechanisms for adaptations to different temperatures and habitats.</title>
        <authorList>
            <person name="Woo P.C."/>
            <person name="Lau S.K."/>
            <person name="Tse H."/>
            <person name="Teng J.L."/>
            <person name="Curreem S.O."/>
            <person name="Tsang A.K."/>
            <person name="Fan R.Y."/>
            <person name="Wong G.K."/>
            <person name="Huang Y."/>
            <person name="Loman N.J."/>
            <person name="Snyder L.A."/>
            <person name="Cai J.J."/>
            <person name="Huang J.D."/>
            <person name="Mak W."/>
            <person name="Pallen M.J."/>
            <person name="Lok S."/>
            <person name="Yuen K.Y."/>
        </authorList>
    </citation>
    <scope>NUCLEOTIDE SEQUENCE [LARGE SCALE GENOMIC DNA]</scope>
    <source>
        <strain evidence="1 2">HLHK9</strain>
    </source>
</reference>
<evidence type="ECO:0000313" key="2">
    <source>
        <dbReference type="Proteomes" id="UP000002010"/>
    </source>
</evidence>
<dbReference type="HOGENOM" id="CLU_2788763_0_0_4"/>
<dbReference type="Proteomes" id="UP000002010">
    <property type="component" value="Chromosome"/>
</dbReference>
<proteinExistence type="predicted"/>
<dbReference type="AlphaFoldDB" id="C1D8I7"/>
<dbReference type="EMBL" id="CP001154">
    <property type="protein sequence ID" value="ACO74777.1"/>
    <property type="molecule type" value="Genomic_DNA"/>
</dbReference>
<dbReference type="KEGG" id="lhk:LHK_01793"/>
<sequence>MCMTNKRVDQMFSEPRFRQLLTDADTNAKADWDRTFVDDLTDRFSHYGMGMYLSPLQRHHLERIAETH</sequence>
<gene>
    <name evidence="1" type="ordered locus">LHK_01793</name>
</gene>
<keyword evidence="2" id="KW-1185">Reference proteome</keyword>